<dbReference type="HOGENOM" id="CLU_2733394_0_0_7"/>
<gene>
    <name evidence="1" type="ordered locus">Dalk_2111</name>
</gene>
<organism evidence="1 2">
    <name type="scientific">Desulfatibacillum aliphaticivorans</name>
    <dbReference type="NCBI Taxonomy" id="218208"/>
    <lineage>
        <taxon>Bacteria</taxon>
        <taxon>Pseudomonadati</taxon>
        <taxon>Thermodesulfobacteriota</taxon>
        <taxon>Desulfobacteria</taxon>
        <taxon>Desulfobacterales</taxon>
        <taxon>Desulfatibacillaceae</taxon>
        <taxon>Desulfatibacillum</taxon>
    </lineage>
</organism>
<name>B8FGC5_DESAL</name>
<accession>B8FGC5</accession>
<evidence type="ECO:0000313" key="2">
    <source>
        <dbReference type="Proteomes" id="UP000000739"/>
    </source>
</evidence>
<keyword evidence="2" id="KW-1185">Reference proteome</keyword>
<reference evidence="1 2" key="1">
    <citation type="journal article" date="2012" name="Environ. Microbiol.">
        <title>The genome sequence of Desulfatibacillum alkenivorans AK-01: a blueprint for anaerobic alkane oxidation.</title>
        <authorList>
            <person name="Callaghan A.V."/>
            <person name="Morris B.E."/>
            <person name="Pereira I.A."/>
            <person name="McInerney M.J."/>
            <person name="Austin R.N."/>
            <person name="Groves J.T."/>
            <person name="Kukor J.J."/>
            <person name="Suflita J.M."/>
            <person name="Young L.Y."/>
            <person name="Zylstra G.J."/>
            <person name="Wawrik B."/>
        </authorList>
    </citation>
    <scope>NUCLEOTIDE SEQUENCE [LARGE SCALE GENOMIC DNA]</scope>
    <source>
        <strain evidence="1 2">AK-01</strain>
    </source>
</reference>
<dbReference type="KEGG" id="dal:Dalk_2111"/>
<dbReference type="EMBL" id="CP001322">
    <property type="protein sequence ID" value="ACL03805.1"/>
    <property type="molecule type" value="Genomic_DNA"/>
</dbReference>
<dbReference type="AlphaFoldDB" id="B8FGC5"/>
<sequence>MAKKKKPARSKYTAVKEETVVLPIPLTYHADKKGFGPAEIVFWIGLLPGNVADYVLMGRCRLSFKGLHRRN</sequence>
<proteinExistence type="predicted"/>
<evidence type="ECO:0000313" key="1">
    <source>
        <dbReference type="EMBL" id="ACL03805.1"/>
    </source>
</evidence>
<protein>
    <submittedName>
        <fullName evidence="1">Uncharacterized protein</fullName>
    </submittedName>
</protein>
<dbReference type="Proteomes" id="UP000000739">
    <property type="component" value="Chromosome"/>
</dbReference>